<evidence type="ECO:0000313" key="2">
    <source>
        <dbReference type="Proteomes" id="UP000326354"/>
    </source>
</evidence>
<evidence type="ECO:0000313" key="1">
    <source>
        <dbReference type="EMBL" id="BBM82144.1"/>
    </source>
</evidence>
<reference evidence="1 2" key="1">
    <citation type="submission" date="2019-08" db="EMBL/GenBank/DDBJ databases">
        <title>Complete genome sequence of Candidatus Uab amorphum.</title>
        <authorList>
            <person name="Shiratori T."/>
            <person name="Suzuki S."/>
            <person name="Kakizawa Y."/>
            <person name="Ishida K."/>
        </authorList>
    </citation>
    <scope>NUCLEOTIDE SEQUENCE [LARGE SCALE GENOMIC DNA]</scope>
    <source>
        <strain evidence="1 2">SRT547</strain>
    </source>
</reference>
<gene>
    <name evidence="1" type="ORF">UABAM_00487</name>
</gene>
<sequence>MRFFAIIIFTTISILKLILSGHSTAENEYYSPFVEKPFSVHSYEVDDAQKPSTIQSNTCSSSCGKPVVLTTSNDQIRHYILSLQNTTMTDTALSHLLFYRQQTLAYLKENPNIKIKQPVLAELQKKNVSFSLRMLDENKQPVICKTFRHVALDQKQHHVISEDGDDIHTEFNGTIKRVSRDRFWIRM</sequence>
<proteinExistence type="predicted"/>
<keyword evidence="2" id="KW-1185">Reference proteome</keyword>
<dbReference type="AlphaFoldDB" id="A0A5S9F291"/>
<dbReference type="RefSeq" id="WP_151966396.1">
    <property type="nucleotide sequence ID" value="NZ_AP019860.1"/>
</dbReference>
<dbReference type="KEGG" id="uam:UABAM_00487"/>
<accession>A0A5S9F291</accession>
<name>A0A5S9F291_UABAM</name>
<protein>
    <submittedName>
        <fullName evidence="1">Uncharacterized protein</fullName>
    </submittedName>
</protein>
<organism evidence="1 2">
    <name type="scientific">Uabimicrobium amorphum</name>
    <dbReference type="NCBI Taxonomy" id="2596890"/>
    <lineage>
        <taxon>Bacteria</taxon>
        <taxon>Pseudomonadati</taxon>
        <taxon>Planctomycetota</taxon>
        <taxon>Candidatus Uabimicrobiia</taxon>
        <taxon>Candidatus Uabimicrobiales</taxon>
        <taxon>Candidatus Uabimicrobiaceae</taxon>
        <taxon>Candidatus Uabimicrobium</taxon>
    </lineage>
</organism>
<dbReference type="EMBL" id="AP019860">
    <property type="protein sequence ID" value="BBM82144.1"/>
    <property type="molecule type" value="Genomic_DNA"/>
</dbReference>
<dbReference type="Proteomes" id="UP000326354">
    <property type="component" value="Chromosome"/>
</dbReference>